<accession>A0A158GBN9</accession>
<feature type="compositionally biased region" description="Basic and acidic residues" evidence="1">
    <location>
        <begin position="60"/>
        <end position="74"/>
    </location>
</feature>
<reference evidence="2" key="1">
    <citation type="submission" date="2016-01" db="EMBL/GenBank/DDBJ databases">
        <authorList>
            <person name="Peeters Charlotte."/>
        </authorList>
    </citation>
    <scope>NUCLEOTIDE SEQUENCE</scope>
    <source>
        <strain evidence="2">LMG 22936</strain>
    </source>
</reference>
<dbReference type="RefSeq" id="WP_087629846.1">
    <property type="nucleotide sequence ID" value="NZ_FCNZ02000005.1"/>
</dbReference>
<dbReference type="AlphaFoldDB" id="A0A158GBN9"/>
<comment type="caution">
    <text evidence="2">The sequence shown here is derived from an EMBL/GenBank/DDBJ whole genome shotgun (WGS) entry which is preliminary data.</text>
</comment>
<evidence type="ECO:0000256" key="1">
    <source>
        <dbReference type="SAM" id="MobiDB-lite"/>
    </source>
</evidence>
<gene>
    <name evidence="2" type="ORF">AWB66_01707</name>
</gene>
<dbReference type="EMBL" id="FCNZ02000005">
    <property type="protein sequence ID" value="SAL28790.1"/>
    <property type="molecule type" value="Genomic_DNA"/>
</dbReference>
<protein>
    <submittedName>
        <fullName evidence="2">Uncharacterized protein</fullName>
    </submittedName>
</protein>
<keyword evidence="3" id="KW-1185">Reference proteome</keyword>
<evidence type="ECO:0000313" key="2">
    <source>
        <dbReference type="EMBL" id="SAL28790.1"/>
    </source>
</evidence>
<dbReference type="Proteomes" id="UP000054717">
    <property type="component" value="Unassembled WGS sequence"/>
</dbReference>
<evidence type="ECO:0000313" key="3">
    <source>
        <dbReference type="Proteomes" id="UP000054717"/>
    </source>
</evidence>
<feature type="region of interest" description="Disordered" evidence="1">
    <location>
        <begin position="60"/>
        <end position="85"/>
    </location>
</feature>
<proteinExistence type="predicted"/>
<sequence>MFTTKPCTATCVLDGAAVTLTFFPDTHLLRICSAAGVCLREVRWPASWRILLATLREFSQRDDDGSGVESRLDEMLDNQPAPAMA</sequence>
<dbReference type="STRING" id="326475.AWB66_01707"/>
<organism evidence="2 3">
    <name type="scientific">Caballeronia telluris</name>
    <dbReference type="NCBI Taxonomy" id="326475"/>
    <lineage>
        <taxon>Bacteria</taxon>
        <taxon>Pseudomonadati</taxon>
        <taxon>Pseudomonadota</taxon>
        <taxon>Betaproteobacteria</taxon>
        <taxon>Burkholderiales</taxon>
        <taxon>Burkholderiaceae</taxon>
        <taxon>Caballeronia</taxon>
    </lineage>
</organism>
<name>A0A158GBN9_9BURK</name>